<evidence type="ECO:0000313" key="7">
    <source>
        <dbReference type="EMBL" id="NYF89097.1"/>
    </source>
</evidence>
<dbReference type="InterPro" id="IPR013324">
    <property type="entry name" value="RNA_pol_sigma_r3/r4-like"/>
</dbReference>
<dbReference type="InterPro" id="IPR007627">
    <property type="entry name" value="RNA_pol_sigma70_r2"/>
</dbReference>
<dbReference type="InterPro" id="IPR013249">
    <property type="entry name" value="RNA_pol_sigma70_r4_t2"/>
</dbReference>
<dbReference type="SUPFAM" id="SSF88659">
    <property type="entry name" value="Sigma3 and sigma4 domains of RNA polymerase sigma factors"/>
    <property type="match status" value="1"/>
</dbReference>
<reference evidence="7 8" key="1">
    <citation type="submission" date="2020-07" db="EMBL/GenBank/DDBJ databases">
        <title>Genomic Encyclopedia of Type Strains, Phase IV (KMG-V): Genome sequencing to study the core and pangenomes of soil and plant-associated prokaryotes.</title>
        <authorList>
            <person name="Whitman W."/>
        </authorList>
    </citation>
    <scope>NUCLEOTIDE SEQUENCE [LARGE SCALE GENOMIC DNA]</scope>
    <source>
        <strain evidence="7 8">M8UP22</strain>
    </source>
</reference>
<dbReference type="Pfam" id="PF08281">
    <property type="entry name" value="Sigma70_r4_2"/>
    <property type="match status" value="1"/>
</dbReference>
<dbReference type="GO" id="GO:0016987">
    <property type="term" value="F:sigma factor activity"/>
    <property type="evidence" value="ECO:0007669"/>
    <property type="project" value="UniProtKB-KW"/>
</dbReference>
<dbReference type="AlphaFoldDB" id="A0A852VCA2"/>
<feature type="domain" description="RNA polymerase sigma factor 70 region 4 type 2" evidence="6">
    <location>
        <begin position="109"/>
        <end position="157"/>
    </location>
</feature>
<dbReference type="InterPro" id="IPR039425">
    <property type="entry name" value="RNA_pol_sigma-70-like"/>
</dbReference>
<evidence type="ECO:0000256" key="4">
    <source>
        <dbReference type="ARBA" id="ARBA00023163"/>
    </source>
</evidence>
<evidence type="ECO:0000256" key="2">
    <source>
        <dbReference type="ARBA" id="ARBA00023015"/>
    </source>
</evidence>
<dbReference type="Gene3D" id="1.10.10.10">
    <property type="entry name" value="Winged helix-like DNA-binding domain superfamily/Winged helix DNA-binding domain"/>
    <property type="match status" value="1"/>
</dbReference>
<keyword evidence="2" id="KW-0805">Transcription regulation</keyword>
<comment type="similarity">
    <text evidence="1">Belongs to the sigma-70 factor family. ECF subfamily.</text>
</comment>
<evidence type="ECO:0000256" key="3">
    <source>
        <dbReference type="ARBA" id="ARBA00023082"/>
    </source>
</evidence>
<evidence type="ECO:0000313" key="8">
    <source>
        <dbReference type="Proteomes" id="UP000564385"/>
    </source>
</evidence>
<organism evidence="7 8">
    <name type="scientific">Tunturiibacter lichenicola</name>
    <dbReference type="NCBI Taxonomy" id="2051959"/>
    <lineage>
        <taxon>Bacteria</taxon>
        <taxon>Pseudomonadati</taxon>
        <taxon>Acidobacteriota</taxon>
        <taxon>Terriglobia</taxon>
        <taxon>Terriglobales</taxon>
        <taxon>Acidobacteriaceae</taxon>
        <taxon>Tunturiibacter</taxon>
    </lineage>
</organism>
<dbReference type="Gene3D" id="1.10.1740.10">
    <property type="match status" value="1"/>
</dbReference>
<dbReference type="InterPro" id="IPR036388">
    <property type="entry name" value="WH-like_DNA-bd_sf"/>
</dbReference>
<dbReference type="GO" id="GO:0003677">
    <property type="term" value="F:DNA binding"/>
    <property type="evidence" value="ECO:0007669"/>
    <property type="project" value="InterPro"/>
</dbReference>
<keyword evidence="3" id="KW-0731">Sigma factor</keyword>
<proteinExistence type="inferred from homology"/>
<feature type="domain" description="RNA polymerase sigma-70 region 2" evidence="5">
    <location>
        <begin position="12"/>
        <end position="77"/>
    </location>
</feature>
<comment type="caution">
    <text evidence="7">The sequence shown here is derived from an EMBL/GenBank/DDBJ whole genome shotgun (WGS) entry which is preliminary data.</text>
</comment>
<dbReference type="NCBIfam" id="TIGR02937">
    <property type="entry name" value="sigma70-ECF"/>
    <property type="match status" value="1"/>
</dbReference>
<sequence>MAGKTQQEFETLLQAHRGIVFKTVNTYCWRQEDRGDLAQEIAAQLWKAWPKYDSSRNFTTWMYRIALNVAISFVREEVKHRRVFTSLAEDGYEATPVPDPGTTDRMERLHRFIEREPPFERALLLLYLEDRSQKEIAEILGITPTNVSTKISRLKQRIRTEI</sequence>
<dbReference type="InterPro" id="IPR013325">
    <property type="entry name" value="RNA_pol_sigma_r2"/>
</dbReference>
<evidence type="ECO:0000259" key="5">
    <source>
        <dbReference type="Pfam" id="PF04542"/>
    </source>
</evidence>
<dbReference type="CDD" id="cd06171">
    <property type="entry name" value="Sigma70_r4"/>
    <property type="match status" value="1"/>
</dbReference>
<name>A0A852VCA2_9BACT</name>
<evidence type="ECO:0000259" key="6">
    <source>
        <dbReference type="Pfam" id="PF08281"/>
    </source>
</evidence>
<dbReference type="PANTHER" id="PTHR43133:SF45">
    <property type="entry name" value="RNA POLYMERASE ECF-TYPE SIGMA FACTOR"/>
    <property type="match status" value="1"/>
</dbReference>
<evidence type="ECO:0000256" key="1">
    <source>
        <dbReference type="ARBA" id="ARBA00010641"/>
    </source>
</evidence>
<dbReference type="InterPro" id="IPR014284">
    <property type="entry name" value="RNA_pol_sigma-70_dom"/>
</dbReference>
<gene>
    <name evidence="7" type="ORF">HDF08_001164</name>
</gene>
<dbReference type="GO" id="GO:0006352">
    <property type="term" value="P:DNA-templated transcription initiation"/>
    <property type="evidence" value="ECO:0007669"/>
    <property type="project" value="InterPro"/>
</dbReference>
<dbReference type="EMBL" id="JACCCU010000001">
    <property type="protein sequence ID" value="NYF89097.1"/>
    <property type="molecule type" value="Genomic_DNA"/>
</dbReference>
<dbReference type="SUPFAM" id="SSF88946">
    <property type="entry name" value="Sigma2 domain of RNA polymerase sigma factors"/>
    <property type="match status" value="1"/>
</dbReference>
<protein>
    <submittedName>
        <fullName evidence="7">RNA polymerase sigma-70 factor (ECF subfamily)</fullName>
    </submittedName>
</protein>
<accession>A0A852VCA2</accession>
<dbReference type="Pfam" id="PF04542">
    <property type="entry name" value="Sigma70_r2"/>
    <property type="match status" value="1"/>
</dbReference>
<keyword evidence="4" id="KW-0804">Transcription</keyword>
<dbReference type="PANTHER" id="PTHR43133">
    <property type="entry name" value="RNA POLYMERASE ECF-TYPE SIGMA FACTO"/>
    <property type="match status" value="1"/>
</dbReference>
<dbReference type="Proteomes" id="UP000564385">
    <property type="component" value="Unassembled WGS sequence"/>
</dbReference>